<accession>D5CRI5</accession>
<sequence>MKDQQSYSHGLLLSVEPEDISTLHLVDEESHNEFSWPAYRTSTEGKRTFQMILDFLKIRSHRK</sequence>
<evidence type="ECO:0000313" key="2">
    <source>
        <dbReference type="Proteomes" id="UP000001625"/>
    </source>
</evidence>
<dbReference type="Proteomes" id="UP000001625">
    <property type="component" value="Chromosome"/>
</dbReference>
<keyword evidence="2" id="KW-1185">Reference proteome</keyword>
<proteinExistence type="predicted"/>
<dbReference type="RefSeq" id="WP_013029469.1">
    <property type="nucleotide sequence ID" value="NC_013959.1"/>
</dbReference>
<protein>
    <submittedName>
        <fullName evidence="1">Uncharacterized protein</fullName>
    </submittedName>
</protein>
<gene>
    <name evidence="1" type="ordered locus">Slit_1334</name>
</gene>
<dbReference type="EMBL" id="CP001965">
    <property type="protein sequence ID" value="ADE11571.1"/>
    <property type="molecule type" value="Genomic_DNA"/>
</dbReference>
<name>D5CRI5_SIDLE</name>
<evidence type="ECO:0000313" key="1">
    <source>
        <dbReference type="EMBL" id="ADE11571.1"/>
    </source>
</evidence>
<dbReference type="HOGENOM" id="CLU_2883472_0_0_4"/>
<dbReference type="AlphaFoldDB" id="D5CRI5"/>
<organism evidence="1 2">
    <name type="scientific">Sideroxydans lithotrophicus (strain ES-1)</name>
    <dbReference type="NCBI Taxonomy" id="580332"/>
    <lineage>
        <taxon>Bacteria</taxon>
        <taxon>Pseudomonadati</taxon>
        <taxon>Pseudomonadota</taxon>
        <taxon>Betaproteobacteria</taxon>
        <taxon>Nitrosomonadales</taxon>
        <taxon>Gallionellaceae</taxon>
        <taxon>Sideroxydans</taxon>
    </lineage>
</organism>
<dbReference type="KEGG" id="slt:Slit_1334"/>
<reference evidence="1 2" key="1">
    <citation type="submission" date="2010-03" db="EMBL/GenBank/DDBJ databases">
        <title>Complete sequence of Sideroxydans lithotrophicus ES-1.</title>
        <authorList>
            <consortium name="US DOE Joint Genome Institute"/>
            <person name="Lucas S."/>
            <person name="Copeland A."/>
            <person name="Lapidus A."/>
            <person name="Cheng J.-F."/>
            <person name="Bruce D."/>
            <person name="Goodwin L."/>
            <person name="Pitluck S."/>
            <person name="Munk A.C."/>
            <person name="Detter J.C."/>
            <person name="Han C."/>
            <person name="Tapia R."/>
            <person name="Larimer F."/>
            <person name="Land M."/>
            <person name="Hauser L."/>
            <person name="Kyrpides N."/>
            <person name="Ivanova N."/>
            <person name="Emerson D."/>
            <person name="Woyke T."/>
        </authorList>
    </citation>
    <scope>NUCLEOTIDE SEQUENCE [LARGE SCALE GENOMIC DNA]</scope>
    <source>
        <strain evidence="1 2">ES-1</strain>
    </source>
</reference>